<dbReference type="SUPFAM" id="SSF109604">
    <property type="entry name" value="HD-domain/PDEase-like"/>
    <property type="match status" value="1"/>
</dbReference>
<dbReference type="SMART" id="SM00448">
    <property type="entry name" value="REC"/>
    <property type="match status" value="1"/>
</dbReference>
<dbReference type="Pfam" id="PF11849">
    <property type="entry name" value="DUF3369"/>
    <property type="match status" value="1"/>
</dbReference>
<feature type="modified residue" description="4-aspartylphosphate" evidence="1">
    <location>
        <position position="90"/>
    </location>
</feature>
<dbReference type="SUPFAM" id="SSF52172">
    <property type="entry name" value="CheY-like"/>
    <property type="match status" value="1"/>
</dbReference>
<dbReference type="GO" id="GO:0008081">
    <property type="term" value="F:phosphoric diester hydrolase activity"/>
    <property type="evidence" value="ECO:0007669"/>
    <property type="project" value="UniProtKB-ARBA"/>
</dbReference>
<feature type="region of interest" description="Disordered" evidence="2">
    <location>
        <begin position="1"/>
        <end position="25"/>
    </location>
</feature>
<gene>
    <name evidence="5" type="ORF">DFR42_104203</name>
</gene>
<dbReference type="Gene3D" id="3.40.50.2300">
    <property type="match status" value="1"/>
</dbReference>
<feature type="compositionally biased region" description="Acidic residues" evidence="2">
    <location>
        <begin position="7"/>
        <end position="18"/>
    </location>
</feature>
<dbReference type="Pfam" id="PF13487">
    <property type="entry name" value="HD_5"/>
    <property type="match status" value="1"/>
</dbReference>
<dbReference type="Pfam" id="PF00072">
    <property type="entry name" value="Response_reg"/>
    <property type="match status" value="1"/>
</dbReference>
<dbReference type="RefSeq" id="WP_110255743.1">
    <property type="nucleotide sequence ID" value="NZ_QJKB01000004.1"/>
</dbReference>
<feature type="domain" description="HD-GYP" evidence="4">
    <location>
        <begin position="325"/>
        <end position="535"/>
    </location>
</feature>
<dbReference type="PANTHER" id="PTHR45228:SF9">
    <property type="entry name" value="3'3'-CGAMP-SPECIFIC PHOSPHODIESTERASE 2"/>
    <property type="match status" value="1"/>
</dbReference>
<dbReference type="InterPro" id="IPR001789">
    <property type="entry name" value="Sig_transdc_resp-reg_receiver"/>
</dbReference>
<sequence length="536" mass="59690">MNHEQGSEEDWIIEDEKDDQSQQQLDTSFESHPWRLLIVDDEEDIHAVTRLALSNIVFKGRPLEILSAHSASEAFDILSKENDINLILLDVVMETDDAGLRLVKRIREELKNQLVRIVLRTGQPGQAPEKSVIVDYDINDYKTKTELTTQRLFTTVIASLRAYEGLLSIERSRIGLTRILQASANLYELKSLKEFASGVLNQIGAILDVGADGVLCLSRNAGLRSGDRLQTSIIAATGTYSDFSGLNSLPADCEWTAIVEKAFTEKKSQFQHPADVLFIHTRQGHEFAILVTPPWPLGQMQRDLLELFCDRIAAAFDNRYLNEQLQKAQEASVVALTDLAESRDADTGGHVQRVCRLTNAIASELKKRNNFETDLTPQFMEMVGIASILHDVGKVATPDAVLLKAGGHDKSERIIMEYHALAGETVLARAATMVEGVSYLTYGSQIAGSHHEHFDGQGYPRQLKGEEIPLSARIVAVVDVFDALLHRRPYKEPWTLADTIAYIKARSGTQFDPLVVDALLHFIQTENPDWIAGGEH</sequence>
<protein>
    <submittedName>
        <fullName evidence="5">Response regulator receiver domain-containing protein</fullName>
    </submittedName>
</protein>
<dbReference type="PROSITE" id="PS50110">
    <property type="entry name" value="RESPONSE_REGULATORY"/>
    <property type="match status" value="1"/>
</dbReference>
<keyword evidence="1" id="KW-0597">Phosphoprotein</keyword>
<dbReference type="InterPro" id="IPR052020">
    <property type="entry name" value="Cyclic_di-GMP/3'3'-cGAMP_PDE"/>
</dbReference>
<dbReference type="Proteomes" id="UP000247792">
    <property type="component" value="Unassembled WGS sequence"/>
</dbReference>
<dbReference type="AlphaFoldDB" id="A0A318JS86"/>
<reference evidence="5 6" key="1">
    <citation type="submission" date="2018-05" db="EMBL/GenBank/DDBJ databases">
        <title>Genomic Encyclopedia of Type Strains, Phase IV (KMG-IV): sequencing the most valuable type-strain genomes for metagenomic binning, comparative biology and taxonomic classification.</title>
        <authorList>
            <person name="Goeker M."/>
        </authorList>
    </citation>
    <scope>NUCLEOTIDE SEQUENCE [LARGE SCALE GENOMIC DNA]</scope>
    <source>
        <strain evidence="5 6">DSM 19792</strain>
    </source>
</reference>
<organism evidence="5 6">
    <name type="scientific">Undibacterium pigrum</name>
    <dbReference type="NCBI Taxonomy" id="401470"/>
    <lineage>
        <taxon>Bacteria</taxon>
        <taxon>Pseudomonadati</taxon>
        <taxon>Pseudomonadota</taxon>
        <taxon>Betaproteobacteria</taxon>
        <taxon>Burkholderiales</taxon>
        <taxon>Oxalobacteraceae</taxon>
        <taxon>Undibacterium</taxon>
    </lineage>
</organism>
<evidence type="ECO:0000313" key="5">
    <source>
        <dbReference type="EMBL" id="PXX43202.1"/>
    </source>
</evidence>
<dbReference type="PROSITE" id="PS51832">
    <property type="entry name" value="HD_GYP"/>
    <property type="match status" value="1"/>
</dbReference>
<accession>A0A318JS86</accession>
<dbReference type="OrthoDB" id="9787688at2"/>
<dbReference type="CDD" id="cd00077">
    <property type="entry name" value="HDc"/>
    <property type="match status" value="1"/>
</dbReference>
<evidence type="ECO:0000313" key="6">
    <source>
        <dbReference type="Proteomes" id="UP000247792"/>
    </source>
</evidence>
<evidence type="ECO:0000256" key="2">
    <source>
        <dbReference type="SAM" id="MobiDB-lite"/>
    </source>
</evidence>
<comment type="caution">
    <text evidence="5">The sequence shown here is derived from an EMBL/GenBank/DDBJ whole genome shotgun (WGS) entry which is preliminary data.</text>
</comment>
<evidence type="ECO:0000259" key="3">
    <source>
        <dbReference type="PROSITE" id="PS50110"/>
    </source>
</evidence>
<dbReference type="InterPro" id="IPR021800">
    <property type="entry name" value="DUF3369"/>
</dbReference>
<dbReference type="EMBL" id="QJKB01000004">
    <property type="protein sequence ID" value="PXX43202.1"/>
    <property type="molecule type" value="Genomic_DNA"/>
</dbReference>
<proteinExistence type="predicted"/>
<dbReference type="Gene3D" id="1.10.3210.10">
    <property type="entry name" value="Hypothetical protein af1432"/>
    <property type="match status" value="1"/>
</dbReference>
<keyword evidence="6" id="KW-1185">Reference proteome</keyword>
<dbReference type="InterPro" id="IPR037522">
    <property type="entry name" value="HD_GYP_dom"/>
</dbReference>
<name>A0A318JS86_9BURK</name>
<dbReference type="PANTHER" id="PTHR45228">
    <property type="entry name" value="CYCLIC DI-GMP PHOSPHODIESTERASE TM_0186-RELATED"/>
    <property type="match status" value="1"/>
</dbReference>
<dbReference type="InterPro" id="IPR011006">
    <property type="entry name" value="CheY-like_superfamily"/>
</dbReference>
<dbReference type="GO" id="GO:0000160">
    <property type="term" value="P:phosphorelay signal transduction system"/>
    <property type="evidence" value="ECO:0007669"/>
    <property type="project" value="InterPro"/>
</dbReference>
<evidence type="ECO:0000259" key="4">
    <source>
        <dbReference type="PROSITE" id="PS51832"/>
    </source>
</evidence>
<evidence type="ECO:0000256" key="1">
    <source>
        <dbReference type="PROSITE-ProRule" id="PRU00169"/>
    </source>
</evidence>
<dbReference type="InterPro" id="IPR003607">
    <property type="entry name" value="HD/PDEase_dom"/>
</dbReference>
<feature type="domain" description="Response regulatory" evidence="3">
    <location>
        <begin position="35"/>
        <end position="159"/>
    </location>
</feature>
<dbReference type="SMART" id="SM00471">
    <property type="entry name" value="HDc"/>
    <property type="match status" value="1"/>
</dbReference>